<dbReference type="SFLD" id="SFLDG01144">
    <property type="entry name" value="C2.B.4:_PGP_Like"/>
    <property type="match status" value="1"/>
</dbReference>
<dbReference type="InterPro" id="IPR006379">
    <property type="entry name" value="HAD-SF_hydro_IIB"/>
</dbReference>
<sequence>MTEIKLLALDLDGTLFNTKKEVSLENKEALKAAREKGIKVVITTGRPLKAIEHLLGELDLLSKDNYLITFNGGLVQKTTGEILEKSALSRKQVETIQTEMEHLALPVDILSDGIVYSISNQDNHSLYPIANPMLTFREIDGLPQLPLDTIYNKVVIVCDADFLDQQIEKIPAYFYEKFEVFKSRDIILEIMPKGVHKAVGLDLLTKHLAIDQSEVMAMGDEENDLSMLEWAGLGVAMANGVPIVKETADAVTKKTNDESGVAEAIKKYILNED</sequence>
<dbReference type="CDD" id="cd07516">
    <property type="entry name" value="HAD_Pase"/>
    <property type="match status" value="1"/>
</dbReference>
<proteinExistence type="predicted"/>
<dbReference type="InterPro" id="IPR000150">
    <property type="entry name" value="Cof"/>
</dbReference>
<dbReference type="KEGG" id="strg:SRT_13910"/>
<dbReference type="SUPFAM" id="SSF56784">
    <property type="entry name" value="HAD-like"/>
    <property type="match status" value="1"/>
</dbReference>
<name>A0A1L7LKT8_9STRE</name>
<dbReference type="EMBL" id="AP014612">
    <property type="protein sequence ID" value="BAQ24652.1"/>
    <property type="molecule type" value="Genomic_DNA"/>
</dbReference>
<dbReference type="InterPro" id="IPR023214">
    <property type="entry name" value="HAD_sf"/>
</dbReference>
<dbReference type="NCBIfam" id="TIGR01484">
    <property type="entry name" value="HAD-SF-IIB"/>
    <property type="match status" value="1"/>
</dbReference>
<dbReference type="GO" id="GO:0016791">
    <property type="term" value="F:phosphatase activity"/>
    <property type="evidence" value="ECO:0007669"/>
    <property type="project" value="TreeGrafter"/>
</dbReference>
<dbReference type="SFLD" id="SFLDS00003">
    <property type="entry name" value="Haloacid_Dehalogenase"/>
    <property type="match status" value="1"/>
</dbReference>
<dbReference type="AlphaFoldDB" id="A0A1L7LKT8"/>
<evidence type="ECO:0000313" key="1">
    <source>
        <dbReference type="EMBL" id="BAQ24652.1"/>
    </source>
</evidence>
<keyword evidence="1" id="KW-0378">Hydrolase</keyword>
<gene>
    <name evidence="1" type="ORF">SRT_13910</name>
</gene>
<dbReference type="GO" id="GO:0005829">
    <property type="term" value="C:cytosol"/>
    <property type="evidence" value="ECO:0007669"/>
    <property type="project" value="TreeGrafter"/>
</dbReference>
<dbReference type="Pfam" id="PF08282">
    <property type="entry name" value="Hydrolase_3"/>
    <property type="match status" value="1"/>
</dbReference>
<organism evidence="1 2">
    <name type="scientific">Streptococcus troglodytae</name>
    <dbReference type="NCBI Taxonomy" id="1111760"/>
    <lineage>
        <taxon>Bacteria</taxon>
        <taxon>Bacillati</taxon>
        <taxon>Bacillota</taxon>
        <taxon>Bacilli</taxon>
        <taxon>Lactobacillales</taxon>
        <taxon>Streptococcaceae</taxon>
        <taxon>Streptococcus</taxon>
    </lineage>
</organism>
<keyword evidence="2" id="KW-1185">Reference proteome</keyword>
<reference evidence="1 2" key="1">
    <citation type="journal article" date="2016" name="Microbiol. Immunol.">
        <title>Complete genome sequence of Streptococcus troglodytae TKU31 isolated from the oral cavity of a chimpanzee (Pan troglodytes).</title>
        <authorList>
            <person name="Okamoto M."/>
            <person name="Naito M."/>
            <person name="Miyanohara M."/>
            <person name="Imai S."/>
            <person name="Nomura Y."/>
            <person name="Saito W."/>
            <person name="Momoi Y."/>
            <person name="Takada K."/>
            <person name="Miyabe-Nishiwaki T."/>
            <person name="Tomonaga M."/>
            <person name="Hanada N."/>
        </authorList>
    </citation>
    <scope>NUCLEOTIDE SEQUENCE [LARGE SCALE GENOMIC DNA]</scope>
    <source>
        <strain evidence="2">TKU 31</strain>
    </source>
</reference>
<dbReference type="InterPro" id="IPR036412">
    <property type="entry name" value="HAD-like_sf"/>
</dbReference>
<dbReference type="Proteomes" id="UP000217758">
    <property type="component" value="Chromosome"/>
</dbReference>
<dbReference type="SFLD" id="SFLDG01140">
    <property type="entry name" value="C2.B:_Phosphomannomutase_and_P"/>
    <property type="match status" value="1"/>
</dbReference>
<dbReference type="NCBIfam" id="TIGR00099">
    <property type="entry name" value="Cof-subfamily"/>
    <property type="match status" value="1"/>
</dbReference>
<dbReference type="GO" id="GO:0000287">
    <property type="term" value="F:magnesium ion binding"/>
    <property type="evidence" value="ECO:0007669"/>
    <property type="project" value="TreeGrafter"/>
</dbReference>
<protein>
    <submittedName>
        <fullName evidence="1">Cof-like hydrolase</fullName>
    </submittedName>
</protein>
<dbReference type="Gene3D" id="3.30.1240.10">
    <property type="match status" value="1"/>
</dbReference>
<accession>A0A1L7LKT8</accession>
<dbReference type="PANTHER" id="PTHR10000">
    <property type="entry name" value="PHOSPHOSERINE PHOSPHATASE"/>
    <property type="match status" value="1"/>
</dbReference>
<evidence type="ECO:0000313" key="2">
    <source>
        <dbReference type="Proteomes" id="UP000217758"/>
    </source>
</evidence>
<dbReference type="Gene3D" id="3.40.50.1000">
    <property type="entry name" value="HAD superfamily/HAD-like"/>
    <property type="match status" value="1"/>
</dbReference>
<dbReference type="PANTHER" id="PTHR10000:SF8">
    <property type="entry name" value="HAD SUPERFAMILY HYDROLASE-LIKE, TYPE 3"/>
    <property type="match status" value="1"/>
</dbReference>
<dbReference type="RefSeq" id="WP_128833527.1">
    <property type="nucleotide sequence ID" value="NZ_AP014612.1"/>
</dbReference>